<dbReference type="EMBL" id="JAAOAO010000324">
    <property type="protein sequence ID" value="KAF5547661.1"/>
    <property type="molecule type" value="Genomic_DNA"/>
</dbReference>
<dbReference type="AlphaFoldDB" id="A0A8H5J3N3"/>
<evidence type="ECO:0000313" key="2">
    <source>
        <dbReference type="Proteomes" id="UP000574317"/>
    </source>
</evidence>
<sequence length="165" mass="17909">MGRNNNKRYFSPAALPGWLRPRPWPTKFHQCVSFYLANGLFIKLVFHHLASPLGAATTTTAAAAAAAAAANDRSDGSVISRLLKSQHCLTISDGRGSQADGLKSLWSRLNLAVSFVTFSEIGPTRTKKRHQLPEVPATETAIAEALAAELGERAAKRQKVEEKEE</sequence>
<accession>A0A8H5J3N3</accession>
<proteinExistence type="predicted"/>
<keyword evidence="2" id="KW-1185">Reference proteome</keyword>
<comment type="caution">
    <text evidence="1">The sequence shown here is derived from an EMBL/GenBank/DDBJ whole genome shotgun (WGS) entry which is preliminary data.</text>
</comment>
<name>A0A8H5J3N3_9HYPO</name>
<evidence type="ECO:0000313" key="1">
    <source>
        <dbReference type="EMBL" id="KAF5547661.1"/>
    </source>
</evidence>
<reference evidence="1 2" key="1">
    <citation type="submission" date="2020-05" db="EMBL/GenBank/DDBJ databases">
        <title>Identification and distribution of gene clusters putatively required for synthesis of sphingolipid metabolism inhibitors in phylogenetically diverse species of the filamentous fungus Fusarium.</title>
        <authorList>
            <person name="Kim H.-S."/>
            <person name="Busman M."/>
            <person name="Brown D.W."/>
            <person name="Divon H."/>
            <person name="Uhlig S."/>
            <person name="Proctor R.H."/>
        </authorList>
    </citation>
    <scope>NUCLEOTIDE SEQUENCE [LARGE SCALE GENOMIC DNA]</scope>
    <source>
        <strain evidence="1 2">NRRL 25196</strain>
    </source>
</reference>
<gene>
    <name evidence="1" type="ORF">FNAPI_8492</name>
</gene>
<dbReference type="Proteomes" id="UP000574317">
    <property type="component" value="Unassembled WGS sequence"/>
</dbReference>
<protein>
    <submittedName>
        <fullName evidence="1">Uncharacterized protein</fullName>
    </submittedName>
</protein>
<organism evidence="1 2">
    <name type="scientific">Fusarium napiforme</name>
    <dbReference type="NCBI Taxonomy" id="42672"/>
    <lineage>
        <taxon>Eukaryota</taxon>
        <taxon>Fungi</taxon>
        <taxon>Dikarya</taxon>
        <taxon>Ascomycota</taxon>
        <taxon>Pezizomycotina</taxon>
        <taxon>Sordariomycetes</taxon>
        <taxon>Hypocreomycetidae</taxon>
        <taxon>Hypocreales</taxon>
        <taxon>Nectriaceae</taxon>
        <taxon>Fusarium</taxon>
        <taxon>Fusarium fujikuroi species complex</taxon>
    </lineage>
</organism>